<gene>
    <name evidence="2" type="ORF">CR155_05855</name>
</gene>
<dbReference type="GO" id="GO:0044877">
    <property type="term" value="F:protein-containing complex binding"/>
    <property type="evidence" value="ECO:0007669"/>
    <property type="project" value="TreeGrafter"/>
</dbReference>
<name>A0A2N4UIX7_9BURK</name>
<dbReference type="Proteomes" id="UP000234328">
    <property type="component" value="Unassembled WGS sequence"/>
</dbReference>
<dbReference type="EMBL" id="PDNV01000003">
    <property type="protein sequence ID" value="PLC54976.1"/>
    <property type="molecule type" value="Genomic_DNA"/>
</dbReference>
<dbReference type="AlphaFoldDB" id="A0A2N4UIX7"/>
<dbReference type="PANTHER" id="PTHR12126">
    <property type="entry name" value="NADH-UBIQUINONE OXIDOREDUCTASE 39 KDA SUBUNIT-RELATED"/>
    <property type="match status" value="1"/>
</dbReference>
<accession>A0A2N4UIX7</accession>
<dbReference type="InterPro" id="IPR051207">
    <property type="entry name" value="ComplexI_NDUFA9_subunit"/>
</dbReference>
<dbReference type="Gene3D" id="3.40.50.720">
    <property type="entry name" value="NAD(P)-binding Rossmann-like Domain"/>
    <property type="match status" value="1"/>
</dbReference>
<evidence type="ECO:0000313" key="3">
    <source>
        <dbReference type="Proteomes" id="UP000234328"/>
    </source>
</evidence>
<dbReference type="Pfam" id="PF01370">
    <property type="entry name" value="Epimerase"/>
    <property type="match status" value="1"/>
</dbReference>
<sequence>MANTATLSSKPRVLVSGGTGFVGKNLVRTLVDAGYVVTVLSRHADLHKDLASPPLLRVLGLPMNLDAHGPEPSAALVELLKGHVALINLVGILNEPRHNGEVFEQVHVGFTKQILTAAHQAGISRYLHMSALGADAINGSSVYLRSKGRAESWAHEFGASHGIAVTSFRPSVIFGPGDSFLSRFASLARLMPGIFPLACAQARFAPVYVGDVSKQFLEALNDPGRAGQHLDLCGPRDYALRDLVDYAARVSGHPRRILPLPDWVAQIQARVLELAPGQPFTRDNYASLQTPSVCAAGCARQPTRLEDIAPDYVGRSSS</sequence>
<evidence type="ECO:0000259" key="1">
    <source>
        <dbReference type="Pfam" id="PF01370"/>
    </source>
</evidence>
<dbReference type="OrthoDB" id="5292533at2"/>
<protein>
    <submittedName>
        <fullName evidence="2">Epimerase</fullName>
    </submittedName>
</protein>
<dbReference type="PANTHER" id="PTHR12126:SF11">
    <property type="entry name" value="NADH DEHYDROGENASE [UBIQUINONE] 1 ALPHA SUBCOMPLEX SUBUNIT 9, MITOCHONDRIAL"/>
    <property type="match status" value="1"/>
</dbReference>
<organism evidence="2 3">
    <name type="scientific">Pollutimonas nitritireducens</name>
    <dbReference type="NCBI Taxonomy" id="2045209"/>
    <lineage>
        <taxon>Bacteria</taxon>
        <taxon>Pseudomonadati</taxon>
        <taxon>Pseudomonadota</taxon>
        <taxon>Betaproteobacteria</taxon>
        <taxon>Burkholderiales</taxon>
        <taxon>Alcaligenaceae</taxon>
        <taxon>Pollutimonas</taxon>
    </lineage>
</organism>
<reference evidence="2 3" key="1">
    <citation type="submission" date="2017-10" db="EMBL/GenBank/DDBJ databases">
        <title>Two draft genome sequences of Pusillimonas sp. strains isolated from a nitrate- and radionuclide-contaminated groundwater in Russia.</title>
        <authorList>
            <person name="Grouzdev D.S."/>
            <person name="Tourova T.P."/>
            <person name="Goeva M.A."/>
            <person name="Babich T.L."/>
            <person name="Sokolova D.S."/>
            <person name="Abdullin R."/>
            <person name="Poltaraus A.B."/>
            <person name="Toshchakov S.V."/>
            <person name="Nazina T.N."/>
        </authorList>
    </citation>
    <scope>NUCLEOTIDE SEQUENCE [LARGE SCALE GENOMIC DNA]</scope>
    <source>
        <strain evidence="2 3">JR1/69-2-13</strain>
    </source>
</reference>
<dbReference type="InterPro" id="IPR001509">
    <property type="entry name" value="Epimerase_deHydtase"/>
</dbReference>
<feature type="domain" description="NAD-dependent epimerase/dehydratase" evidence="1">
    <location>
        <begin position="13"/>
        <end position="225"/>
    </location>
</feature>
<comment type="caution">
    <text evidence="2">The sequence shown here is derived from an EMBL/GenBank/DDBJ whole genome shotgun (WGS) entry which is preliminary data.</text>
</comment>
<proteinExistence type="predicted"/>
<evidence type="ECO:0000313" key="2">
    <source>
        <dbReference type="EMBL" id="PLC54976.1"/>
    </source>
</evidence>
<dbReference type="CDD" id="cd05271">
    <property type="entry name" value="NDUFA9_like_SDR_a"/>
    <property type="match status" value="1"/>
</dbReference>
<keyword evidence="3" id="KW-1185">Reference proteome</keyword>
<dbReference type="InterPro" id="IPR036291">
    <property type="entry name" value="NAD(P)-bd_dom_sf"/>
</dbReference>
<dbReference type="SUPFAM" id="SSF51735">
    <property type="entry name" value="NAD(P)-binding Rossmann-fold domains"/>
    <property type="match status" value="1"/>
</dbReference>